<dbReference type="AlphaFoldDB" id="A0AAJ0MH24"/>
<proteinExistence type="predicted"/>
<evidence type="ECO:0000313" key="2">
    <source>
        <dbReference type="Proteomes" id="UP001275084"/>
    </source>
</evidence>
<keyword evidence="2" id="KW-1185">Reference proteome</keyword>
<sequence>MWGHCSLIGLKSKGRWSAAVPVWVRVLTVTSTATFKKQYFLWQEQREGAEGRGNGQIMKIPQKPLPIQPATLYLVLSVV</sequence>
<dbReference type="Proteomes" id="UP001275084">
    <property type="component" value="Unassembled WGS sequence"/>
</dbReference>
<dbReference type="EMBL" id="JAUIQD010000002">
    <property type="protein sequence ID" value="KAK3358823.1"/>
    <property type="molecule type" value="Genomic_DNA"/>
</dbReference>
<accession>A0AAJ0MH24</accession>
<reference evidence="1" key="1">
    <citation type="journal article" date="2023" name="Mol. Phylogenet. Evol.">
        <title>Genome-scale phylogeny and comparative genomics of the fungal order Sordariales.</title>
        <authorList>
            <person name="Hensen N."/>
            <person name="Bonometti L."/>
            <person name="Westerberg I."/>
            <person name="Brannstrom I.O."/>
            <person name="Guillou S."/>
            <person name="Cros-Aarteil S."/>
            <person name="Calhoun S."/>
            <person name="Haridas S."/>
            <person name="Kuo A."/>
            <person name="Mondo S."/>
            <person name="Pangilinan J."/>
            <person name="Riley R."/>
            <person name="LaButti K."/>
            <person name="Andreopoulos B."/>
            <person name="Lipzen A."/>
            <person name="Chen C."/>
            <person name="Yan M."/>
            <person name="Daum C."/>
            <person name="Ng V."/>
            <person name="Clum A."/>
            <person name="Steindorff A."/>
            <person name="Ohm R.A."/>
            <person name="Martin F."/>
            <person name="Silar P."/>
            <person name="Natvig D.O."/>
            <person name="Lalanne C."/>
            <person name="Gautier V."/>
            <person name="Ament-Velasquez S.L."/>
            <person name="Kruys A."/>
            <person name="Hutchinson M.I."/>
            <person name="Powell A.J."/>
            <person name="Barry K."/>
            <person name="Miller A.N."/>
            <person name="Grigoriev I.V."/>
            <person name="Debuchy R."/>
            <person name="Gladieux P."/>
            <person name="Hiltunen Thoren M."/>
            <person name="Johannesson H."/>
        </authorList>
    </citation>
    <scope>NUCLEOTIDE SEQUENCE</scope>
    <source>
        <strain evidence="1">CBS 955.72</strain>
    </source>
</reference>
<protein>
    <submittedName>
        <fullName evidence="1">Uncharacterized protein</fullName>
    </submittedName>
</protein>
<evidence type="ECO:0000313" key="1">
    <source>
        <dbReference type="EMBL" id="KAK3358823.1"/>
    </source>
</evidence>
<comment type="caution">
    <text evidence="1">The sequence shown here is derived from an EMBL/GenBank/DDBJ whole genome shotgun (WGS) entry which is preliminary data.</text>
</comment>
<gene>
    <name evidence="1" type="ORF">B0T25DRAFT_531239</name>
</gene>
<name>A0AAJ0MH24_9PEZI</name>
<reference evidence="1" key="2">
    <citation type="submission" date="2023-06" db="EMBL/GenBank/DDBJ databases">
        <authorList>
            <consortium name="Lawrence Berkeley National Laboratory"/>
            <person name="Haridas S."/>
            <person name="Hensen N."/>
            <person name="Bonometti L."/>
            <person name="Westerberg I."/>
            <person name="Brannstrom I.O."/>
            <person name="Guillou S."/>
            <person name="Cros-Aarteil S."/>
            <person name="Calhoun S."/>
            <person name="Kuo A."/>
            <person name="Mondo S."/>
            <person name="Pangilinan J."/>
            <person name="Riley R."/>
            <person name="Labutti K."/>
            <person name="Andreopoulos B."/>
            <person name="Lipzen A."/>
            <person name="Chen C."/>
            <person name="Yanf M."/>
            <person name="Daum C."/>
            <person name="Ng V."/>
            <person name="Clum A."/>
            <person name="Steindorff A."/>
            <person name="Ohm R."/>
            <person name="Martin F."/>
            <person name="Silar P."/>
            <person name="Natvig D."/>
            <person name="Lalanne C."/>
            <person name="Gautier V."/>
            <person name="Ament-Velasquez S.L."/>
            <person name="Kruys A."/>
            <person name="Hutchinson M.I."/>
            <person name="Powell A.J."/>
            <person name="Barry K."/>
            <person name="Miller A.N."/>
            <person name="Grigoriev I.V."/>
            <person name="Debuchy R."/>
            <person name="Gladieux P."/>
            <person name="Thoren M.H."/>
            <person name="Johannesson H."/>
        </authorList>
    </citation>
    <scope>NUCLEOTIDE SEQUENCE</scope>
    <source>
        <strain evidence="1">CBS 955.72</strain>
    </source>
</reference>
<organism evidence="1 2">
    <name type="scientific">Lasiosphaeria hispida</name>
    <dbReference type="NCBI Taxonomy" id="260671"/>
    <lineage>
        <taxon>Eukaryota</taxon>
        <taxon>Fungi</taxon>
        <taxon>Dikarya</taxon>
        <taxon>Ascomycota</taxon>
        <taxon>Pezizomycotina</taxon>
        <taxon>Sordariomycetes</taxon>
        <taxon>Sordariomycetidae</taxon>
        <taxon>Sordariales</taxon>
        <taxon>Lasiosphaeriaceae</taxon>
        <taxon>Lasiosphaeria</taxon>
    </lineage>
</organism>